<dbReference type="InterPro" id="IPR006132">
    <property type="entry name" value="Asp/Orn_carbamoyltranf_P-bd"/>
</dbReference>
<dbReference type="InterPro" id="IPR006059">
    <property type="entry name" value="SBP"/>
</dbReference>
<dbReference type="Gene3D" id="3.40.190.10">
    <property type="entry name" value="Periplasmic binding protein-like II"/>
    <property type="match status" value="2"/>
</dbReference>
<dbReference type="SUPFAM" id="SSF53671">
    <property type="entry name" value="Aspartate/ornithine carbamoyltransferase"/>
    <property type="match status" value="1"/>
</dbReference>
<dbReference type="HAMAP" id="MF_00001">
    <property type="entry name" value="Asp_carb_tr"/>
    <property type="match status" value="1"/>
</dbReference>
<comment type="catalytic activity">
    <reaction evidence="7">
        <text>carbamoyl phosphate + L-aspartate = N-carbamoyl-L-aspartate + phosphate + H(+)</text>
        <dbReference type="Rhea" id="RHEA:20013"/>
        <dbReference type="ChEBI" id="CHEBI:15378"/>
        <dbReference type="ChEBI" id="CHEBI:29991"/>
        <dbReference type="ChEBI" id="CHEBI:32814"/>
        <dbReference type="ChEBI" id="CHEBI:43474"/>
        <dbReference type="ChEBI" id="CHEBI:58228"/>
        <dbReference type="EC" id="2.1.3.2"/>
    </reaction>
</comment>
<dbReference type="PRINTS" id="PR00101">
    <property type="entry name" value="ATCASE"/>
</dbReference>
<evidence type="ECO:0000256" key="2">
    <source>
        <dbReference type="ARBA" id="ARBA00008896"/>
    </source>
</evidence>
<keyword evidence="4" id="KW-0808">Transferase</keyword>
<gene>
    <name evidence="10" type="ORF">TPSB3V08_LOCUS10972</name>
</gene>
<dbReference type="NCBIfam" id="NF002032">
    <property type="entry name" value="PRK00856.1"/>
    <property type="match status" value="1"/>
</dbReference>
<evidence type="ECO:0000256" key="5">
    <source>
        <dbReference type="ARBA" id="ARBA00022975"/>
    </source>
</evidence>
<dbReference type="InterPro" id="IPR006130">
    <property type="entry name" value="Asp/Orn_carbamoylTrfase"/>
</dbReference>
<evidence type="ECO:0000313" key="10">
    <source>
        <dbReference type="EMBL" id="CAD7416346.1"/>
    </source>
</evidence>
<dbReference type="Gene3D" id="3.40.50.1370">
    <property type="entry name" value="Aspartate/ornithine carbamoyltransferase"/>
    <property type="match status" value="2"/>
</dbReference>
<evidence type="ECO:0000256" key="6">
    <source>
        <dbReference type="ARBA" id="ARBA00043884"/>
    </source>
</evidence>
<dbReference type="SUPFAM" id="SSF53850">
    <property type="entry name" value="Periplasmic binding protein-like II"/>
    <property type="match status" value="1"/>
</dbReference>
<evidence type="ECO:0000256" key="4">
    <source>
        <dbReference type="ARBA" id="ARBA00022679"/>
    </source>
</evidence>
<dbReference type="UniPathway" id="UPA00070">
    <property type="reaction ID" value="UER00116"/>
</dbReference>
<dbReference type="GO" id="GO:0006207">
    <property type="term" value="P:'de novo' pyrimidine nucleobase biosynthetic process"/>
    <property type="evidence" value="ECO:0007669"/>
    <property type="project" value="InterPro"/>
</dbReference>
<dbReference type="PROSITE" id="PS00097">
    <property type="entry name" value="CARBAMOYLTRANSFERASE"/>
    <property type="match status" value="1"/>
</dbReference>
<evidence type="ECO:0000259" key="8">
    <source>
        <dbReference type="Pfam" id="PF00185"/>
    </source>
</evidence>
<accession>A0A7R9DM47</accession>
<proteinExistence type="inferred from homology"/>
<dbReference type="AlphaFoldDB" id="A0A7R9DM47"/>
<dbReference type="InterPro" id="IPR006131">
    <property type="entry name" value="Asp_carbamoyltransf_Asp/Orn-bd"/>
</dbReference>
<reference evidence="10" key="1">
    <citation type="submission" date="2020-11" db="EMBL/GenBank/DDBJ databases">
        <authorList>
            <person name="Tran Van P."/>
        </authorList>
    </citation>
    <scope>NUCLEOTIDE SEQUENCE</scope>
</reference>
<evidence type="ECO:0000256" key="3">
    <source>
        <dbReference type="ARBA" id="ARBA00013008"/>
    </source>
</evidence>
<feature type="domain" description="Aspartate/ornithine carbamoyltransferase Asp/Orn-binding" evidence="8">
    <location>
        <begin position="439"/>
        <end position="582"/>
    </location>
</feature>
<dbReference type="GO" id="GO:0005829">
    <property type="term" value="C:cytosol"/>
    <property type="evidence" value="ECO:0007669"/>
    <property type="project" value="TreeGrafter"/>
</dbReference>
<dbReference type="GO" id="GO:0016597">
    <property type="term" value="F:amino acid binding"/>
    <property type="evidence" value="ECO:0007669"/>
    <property type="project" value="InterPro"/>
</dbReference>
<dbReference type="PANTHER" id="PTHR45753">
    <property type="entry name" value="ORNITHINE CARBAMOYLTRANSFERASE, MITOCHONDRIAL"/>
    <property type="match status" value="1"/>
</dbReference>
<dbReference type="InterPro" id="IPR036901">
    <property type="entry name" value="Asp/Orn_carbamoylTrfase_sf"/>
</dbReference>
<keyword evidence="5" id="KW-0665">Pyrimidine biosynthesis</keyword>
<comment type="function">
    <text evidence="6">Catalyzes the condensation of carbamoyl phosphate and aspartate to form carbamoyl aspartate and inorganic phosphate, the committed step in the de novo pyrimidine nucleotide biosynthesis pathway.</text>
</comment>
<dbReference type="EMBL" id="OD010903">
    <property type="protein sequence ID" value="CAD7416346.1"/>
    <property type="molecule type" value="Genomic_DNA"/>
</dbReference>
<dbReference type="PANTHER" id="PTHR45753:SF6">
    <property type="entry name" value="ASPARTATE CARBAMOYLTRANSFERASE"/>
    <property type="match status" value="1"/>
</dbReference>
<dbReference type="PRINTS" id="PR00100">
    <property type="entry name" value="AOTCASE"/>
</dbReference>
<dbReference type="GO" id="GO:0006520">
    <property type="term" value="P:amino acid metabolic process"/>
    <property type="evidence" value="ECO:0007669"/>
    <property type="project" value="InterPro"/>
</dbReference>
<protein>
    <recommendedName>
        <fullName evidence="3">aspartate carbamoyltransferase</fullName>
        <ecNumber evidence="3">2.1.3.2</ecNumber>
    </recommendedName>
</protein>
<evidence type="ECO:0000256" key="1">
    <source>
        <dbReference type="ARBA" id="ARBA00004852"/>
    </source>
</evidence>
<name>A0A7R9DM47_TIMPO</name>
<evidence type="ECO:0000259" key="9">
    <source>
        <dbReference type="Pfam" id="PF02729"/>
    </source>
</evidence>
<comment type="pathway">
    <text evidence="1">Pyrimidine metabolism; UMP biosynthesis via de novo pathway; (S)-dihydroorotate from bicarbonate: step 2/3.</text>
</comment>
<dbReference type="NCBIfam" id="TIGR00670">
    <property type="entry name" value="asp_carb_tr"/>
    <property type="match status" value="1"/>
</dbReference>
<dbReference type="InterPro" id="IPR002082">
    <property type="entry name" value="Asp_carbamoyltransf"/>
</dbReference>
<comment type="similarity">
    <text evidence="2">Belongs to the aspartate/ornithine carbamoyltransferase superfamily. ATCase family.</text>
</comment>
<dbReference type="Pfam" id="PF00185">
    <property type="entry name" value="OTCace"/>
    <property type="match status" value="1"/>
</dbReference>
<dbReference type="GO" id="GO:0004070">
    <property type="term" value="F:aspartate carbamoyltransferase activity"/>
    <property type="evidence" value="ECO:0007669"/>
    <property type="project" value="UniProtKB-EC"/>
</dbReference>
<dbReference type="EC" id="2.1.3.2" evidence="3"/>
<dbReference type="Pfam" id="PF02729">
    <property type="entry name" value="OTCace_N"/>
    <property type="match status" value="1"/>
</dbReference>
<feature type="domain" description="Aspartate/ornithine carbamoyltransferase carbamoyl-P binding" evidence="9">
    <location>
        <begin position="293"/>
        <end position="431"/>
    </location>
</feature>
<sequence length="586" mass="65403">MKKAFIFTSLIAVVLIVITFLYKNSGTDNSQVVNVYSSRKEELVRTLFDEFTKNTGIKVRYIIDDYSQLLSRMENGGGADLLLTADAVNLILAKKRGLLSQVDSEILKSVIPAKFRDSEDYWFGLTKRTRILVYNKESVDPKNLSTYEDLANEKWKGKILVRSSTSPYNRSLIAFMIANNGFEKTKEWVSGIVSNMARKPSGGDTDQIYAVAAGEGDVAIVNSYYFARILSSENKKNVIDKLGAFFPNRNDHGVMVNISGAAVTKNAKNRENAIVLLEFLVQVVEKGTMHKRRNLLNISDLTVDDVENITKLANQYLKKEAANSHILENKTVINLFFEDSTRTLASFEIAAKSLGANVVTLPIRSSSINKGEDLKDMIKTLNAMNPDYIIIRQKNSGIVNMLAKNVSCSLINAGDGSSEHPTQALADYLVISSHKKQIKDLKVVICGDILHSRVARSNIRLLKMFGAEISLVAPPTLICKHFPEVDSVHYSLIEGIKDADVIMLLRLQKERMNNSCFVPSEKEYFHLYGLDSQKLSYAKPDAIVMHPGPINRGIEISSDVADCVILQQVEFGLAIRKAVLHYYRPC</sequence>
<dbReference type="GO" id="GO:0044205">
    <property type="term" value="P:'de novo' UMP biosynthetic process"/>
    <property type="evidence" value="ECO:0007669"/>
    <property type="project" value="UniProtKB-UniPathway"/>
</dbReference>
<organism evidence="10">
    <name type="scientific">Timema poppense</name>
    <name type="common">Walking stick</name>
    <dbReference type="NCBI Taxonomy" id="170557"/>
    <lineage>
        <taxon>Eukaryota</taxon>
        <taxon>Metazoa</taxon>
        <taxon>Ecdysozoa</taxon>
        <taxon>Arthropoda</taxon>
        <taxon>Hexapoda</taxon>
        <taxon>Insecta</taxon>
        <taxon>Pterygota</taxon>
        <taxon>Neoptera</taxon>
        <taxon>Polyneoptera</taxon>
        <taxon>Phasmatodea</taxon>
        <taxon>Timematodea</taxon>
        <taxon>Timematoidea</taxon>
        <taxon>Timematidae</taxon>
        <taxon>Timema</taxon>
    </lineage>
</organism>
<dbReference type="Pfam" id="PF13416">
    <property type="entry name" value="SBP_bac_8"/>
    <property type="match status" value="1"/>
</dbReference>
<evidence type="ECO:0000256" key="7">
    <source>
        <dbReference type="ARBA" id="ARBA00048859"/>
    </source>
</evidence>